<evidence type="ECO:0000256" key="1">
    <source>
        <dbReference type="ARBA" id="ARBA00011073"/>
    </source>
</evidence>
<evidence type="ECO:0000256" key="7">
    <source>
        <dbReference type="RuleBase" id="RU003355"/>
    </source>
</evidence>
<dbReference type="InterPro" id="IPR036852">
    <property type="entry name" value="Peptidase_S8/S53_dom_sf"/>
</dbReference>
<evidence type="ECO:0000256" key="8">
    <source>
        <dbReference type="SAM" id="MobiDB-lite"/>
    </source>
</evidence>
<keyword evidence="4 6" id="KW-0720">Serine protease</keyword>
<dbReference type="RefSeq" id="WP_137262584.1">
    <property type="nucleotide sequence ID" value="NZ_SZQL01000012.1"/>
</dbReference>
<dbReference type="InterPro" id="IPR023827">
    <property type="entry name" value="Peptidase_S8_Asp-AS"/>
</dbReference>
<keyword evidence="2 6" id="KW-0645">Protease</keyword>
<reference evidence="11 12" key="1">
    <citation type="submission" date="2019-05" db="EMBL/GenBank/DDBJ databases">
        <title>Panacibacter sp. strain 17mud1-8 Genome sequencing and assembly.</title>
        <authorList>
            <person name="Chhetri G."/>
        </authorList>
    </citation>
    <scope>NUCLEOTIDE SEQUENCE [LARGE SCALE GENOMIC DNA]</scope>
    <source>
        <strain evidence="11 12">17mud1-8</strain>
    </source>
</reference>
<dbReference type="InterPro" id="IPR051048">
    <property type="entry name" value="Peptidase_S8/S53_subtilisin"/>
</dbReference>
<feature type="active site" description="Charge relay system" evidence="5 6">
    <location>
        <position position="465"/>
    </location>
</feature>
<dbReference type="InterPro" id="IPR022398">
    <property type="entry name" value="Peptidase_S8_His-AS"/>
</dbReference>
<feature type="active site" description="Charge relay system" evidence="5">
    <location>
        <position position="243"/>
    </location>
</feature>
<comment type="similarity">
    <text evidence="1 6 7">Belongs to the peptidase S8 family.</text>
</comment>
<evidence type="ECO:0000259" key="10">
    <source>
        <dbReference type="Pfam" id="PF00082"/>
    </source>
</evidence>
<dbReference type="Pfam" id="PF00082">
    <property type="entry name" value="Peptidase_S8"/>
    <property type="match status" value="1"/>
</dbReference>
<dbReference type="PANTHER" id="PTHR43399">
    <property type="entry name" value="SUBTILISIN-RELATED"/>
    <property type="match status" value="1"/>
</dbReference>
<dbReference type="SUPFAM" id="SSF52743">
    <property type="entry name" value="Subtilisin-like"/>
    <property type="match status" value="1"/>
</dbReference>
<feature type="domain" description="Peptidase S8/S53" evidence="10">
    <location>
        <begin position="57"/>
        <end position="500"/>
    </location>
</feature>
<dbReference type="AlphaFoldDB" id="A0A4U3KZA7"/>
<keyword evidence="9" id="KW-0732">Signal</keyword>
<feature type="active site" description="Charge relay system" evidence="5 6">
    <location>
        <position position="292"/>
    </location>
</feature>
<proteinExistence type="inferred from homology"/>
<accession>A0A4U3KZA7</accession>
<organism evidence="11 12">
    <name type="scientific">Ilyomonas limi</name>
    <dbReference type="NCBI Taxonomy" id="2575867"/>
    <lineage>
        <taxon>Bacteria</taxon>
        <taxon>Pseudomonadati</taxon>
        <taxon>Bacteroidota</taxon>
        <taxon>Chitinophagia</taxon>
        <taxon>Chitinophagales</taxon>
        <taxon>Chitinophagaceae</taxon>
        <taxon>Ilyomonas</taxon>
    </lineage>
</organism>
<dbReference type="PROSITE" id="PS51892">
    <property type="entry name" value="SUBTILASE"/>
    <property type="match status" value="1"/>
</dbReference>
<evidence type="ECO:0000256" key="5">
    <source>
        <dbReference type="PIRSR" id="PIRSR615500-1"/>
    </source>
</evidence>
<name>A0A4U3KZA7_9BACT</name>
<dbReference type="PANTHER" id="PTHR43399:SF4">
    <property type="entry name" value="CELL WALL-ASSOCIATED PROTEASE"/>
    <property type="match status" value="1"/>
</dbReference>
<dbReference type="OrthoDB" id="9798386at2"/>
<evidence type="ECO:0000256" key="6">
    <source>
        <dbReference type="PROSITE-ProRule" id="PRU01240"/>
    </source>
</evidence>
<dbReference type="GO" id="GO:0004252">
    <property type="term" value="F:serine-type endopeptidase activity"/>
    <property type="evidence" value="ECO:0007669"/>
    <property type="project" value="UniProtKB-UniRule"/>
</dbReference>
<dbReference type="InterPro" id="IPR015500">
    <property type="entry name" value="Peptidase_S8_subtilisin-rel"/>
</dbReference>
<evidence type="ECO:0000256" key="4">
    <source>
        <dbReference type="ARBA" id="ARBA00022825"/>
    </source>
</evidence>
<comment type="caution">
    <text evidence="11">The sequence shown here is derived from an EMBL/GenBank/DDBJ whole genome shotgun (WGS) entry which is preliminary data.</text>
</comment>
<dbReference type="PROSITE" id="PS00138">
    <property type="entry name" value="SUBTILASE_SER"/>
    <property type="match status" value="1"/>
</dbReference>
<dbReference type="EMBL" id="SZQL01000012">
    <property type="protein sequence ID" value="TKK67154.1"/>
    <property type="molecule type" value="Genomic_DNA"/>
</dbReference>
<evidence type="ECO:0000256" key="2">
    <source>
        <dbReference type="ARBA" id="ARBA00022670"/>
    </source>
</evidence>
<feature type="signal peptide" evidence="9">
    <location>
        <begin position="1"/>
        <end position="21"/>
    </location>
</feature>
<evidence type="ECO:0000313" key="11">
    <source>
        <dbReference type="EMBL" id="TKK67154.1"/>
    </source>
</evidence>
<dbReference type="Gene3D" id="3.40.50.200">
    <property type="entry name" value="Peptidase S8/S53 domain"/>
    <property type="match status" value="2"/>
</dbReference>
<feature type="region of interest" description="Disordered" evidence="8">
    <location>
        <begin position="544"/>
        <end position="564"/>
    </location>
</feature>
<dbReference type="Proteomes" id="UP000305848">
    <property type="component" value="Unassembled WGS sequence"/>
</dbReference>
<evidence type="ECO:0000256" key="9">
    <source>
        <dbReference type="SAM" id="SignalP"/>
    </source>
</evidence>
<sequence>MKLKMLLGCLPVLFFFSTLFAQQHDMKGWQLLDPAKDSFYGISLNNTYQFLASKKPKQVVVAVIDSGVDTTHEDLKNVLWHNPKEIPGNGKDDDGNGYVDDVYGWNFLGNENGENLSKDVDERTRVYYRFKNQFSGKSIDEDTMNELEKEQYNTWLKAASEIQSGGNDQTELMYMNMMLKLMHKNDKKLQDEMQKKVYSIDDVEQFAPKSTEGKQAKFALLTLAKLAELDNSMTNTEIINELDDEIESKQQSVDAKTTAPPNYRAQIIGDDYYNINDRYYGNSDVMAGDPMHGTHVSGIIAAQRDNNIGMQGVANDVKIMMIRAVPQGDEYDKDIALAIKYAVDNGAKVINMSFGKGYSPEKQWVDEAVRYAESKDVLIVHAAGNEAEDIDSTDNYPNSDLKAFHTTATNFITVGASSDKHIGSGNIIASFSNYGAGEVNVFAPGVKIYSTLPGGNRYGFLQGTSMAAPVVAGVAALIRSYFPDLSAQQVKYAIEKSVVQLPDSVLVQEPGTNKTVPVKDLCSSGGFLNAYAAVQLAATLKPETPAQNKQDTPKIKLQNNITNK</sequence>
<evidence type="ECO:0000313" key="12">
    <source>
        <dbReference type="Proteomes" id="UP000305848"/>
    </source>
</evidence>
<dbReference type="PROSITE" id="PS00136">
    <property type="entry name" value="SUBTILASE_ASP"/>
    <property type="match status" value="1"/>
</dbReference>
<dbReference type="InterPro" id="IPR023828">
    <property type="entry name" value="Peptidase_S8_Ser-AS"/>
</dbReference>
<evidence type="ECO:0000256" key="3">
    <source>
        <dbReference type="ARBA" id="ARBA00022801"/>
    </source>
</evidence>
<dbReference type="InterPro" id="IPR000209">
    <property type="entry name" value="Peptidase_S8/S53_dom"/>
</dbReference>
<dbReference type="PRINTS" id="PR00723">
    <property type="entry name" value="SUBTILISIN"/>
</dbReference>
<feature type="chain" id="PRO_5020873944" evidence="9">
    <location>
        <begin position="22"/>
        <end position="564"/>
    </location>
</feature>
<feature type="active site" description="Charge relay system" evidence="6">
    <location>
        <position position="65"/>
    </location>
</feature>
<gene>
    <name evidence="11" type="ORF">FC093_14810</name>
</gene>
<dbReference type="GO" id="GO:0006508">
    <property type="term" value="P:proteolysis"/>
    <property type="evidence" value="ECO:0007669"/>
    <property type="project" value="UniProtKB-KW"/>
</dbReference>
<keyword evidence="3 6" id="KW-0378">Hydrolase</keyword>
<protein>
    <submittedName>
        <fullName evidence="11">Peptidase S8</fullName>
    </submittedName>
</protein>
<keyword evidence="12" id="KW-1185">Reference proteome</keyword>
<dbReference type="PROSITE" id="PS00137">
    <property type="entry name" value="SUBTILASE_HIS"/>
    <property type="match status" value="1"/>
</dbReference>